<name>A0A1E3J0F3_9TREE</name>
<dbReference type="AlphaFoldDB" id="A0A1E3J0F3"/>
<keyword evidence="3" id="KW-1185">Reference proteome</keyword>
<protein>
    <submittedName>
        <fullName evidence="2">Uncharacterized protein</fullName>
    </submittedName>
</protein>
<comment type="caution">
    <text evidence="2">The sequence shown here is derived from an EMBL/GenBank/DDBJ whole genome shotgun (WGS) entry which is preliminary data.</text>
</comment>
<dbReference type="OrthoDB" id="2564491at2759"/>
<dbReference type="RefSeq" id="XP_019030845.1">
    <property type="nucleotide sequence ID" value="XM_019177264.1"/>
</dbReference>
<reference evidence="2 3" key="1">
    <citation type="submission" date="2016-06" db="EMBL/GenBank/DDBJ databases">
        <title>Evolution of pathogenesis and genome organization in the Tremellales.</title>
        <authorList>
            <person name="Cuomo C."/>
            <person name="Litvintseva A."/>
            <person name="Heitman J."/>
            <person name="Chen Y."/>
            <person name="Sun S."/>
            <person name="Springer D."/>
            <person name="Dromer F."/>
            <person name="Young S."/>
            <person name="Zeng Q."/>
            <person name="Chapman S."/>
            <person name="Gujja S."/>
            <person name="Saif S."/>
            <person name="Birren B."/>
        </authorList>
    </citation>
    <scope>NUCLEOTIDE SEQUENCE [LARGE SCALE GENOMIC DNA]</scope>
    <source>
        <strain evidence="2 3">CBS 7118</strain>
    </source>
</reference>
<evidence type="ECO:0000256" key="1">
    <source>
        <dbReference type="SAM" id="MobiDB-lite"/>
    </source>
</evidence>
<dbReference type="GeneID" id="30194383"/>
<feature type="region of interest" description="Disordered" evidence="1">
    <location>
        <begin position="1"/>
        <end position="21"/>
    </location>
</feature>
<gene>
    <name evidence="2" type="ORF">L198_05170</name>
</gene>
<organism evidence="2 3">
    <name type="scientific">Cryptococcus wingfieldii CBS 7118</name>
    <dbReference type="NCBI Taxonomy" id="1295528"/>
    <lineage>
        <taxon>Eukaryota</taxon>
        <taxon>Fungi</taxon>
        <taxon>Dikarya</taxon>
        <taxon>Basidiomycota</taxon>
        <taxon>Agaricomycotina</taxon>
        <taxon>Tremellomycetes</taxon>
        <taxon>Tremellales</taxon>
        <taxon>Cryptococcaceae</taxon>
        <taxon>Cryptococcus</taxon>
    </lineage>
</organism>
<accession>A0A1E3J0F3</accession>
<evidence type="ECO:0000313" key="3">
    <source>
        <dbReference type="Proteomes" id="UP000094819"/>
    </source>
</evidence>
<proteinExistence type="predicted"/>
<dbReference type="Proteomes" id="UP000094819">
    <property type="component" value="Unassembled WGS sequence"/>
</dbReference>
<evidence type="ECO:0000313" key="2">
    <source>
        <dbReference type="EMBL" id="ODN94314.1"/>
    </source>
</evidence>
<dbReference type="EMBL" id="AWGH01000015">
    <property type="protein sequence ID" value="ODN94314.1"/>
    <property type="molecule type" value="Genomic_DNA"/>
</dbReference>
<sequence length="309" mass="34155">MDVPHALLPPSPSAPGPSHPLPSPAYIIGPLPPTTPLHLALNYLAFEDSQVCASSPPAPSRKGKEKATAPLPSEPIVAPSRVLILTGTKGDFQDCIERENERWIRDHGGIFDVMHRLKRVDMRYCPTPEHLQLYLTMVSSSFGRSRDQQECHQLEKAPSLIIVYDAAAMFLEERLVDEEPDDSESAMEQDRRQGKWQFKPGVCIHDYLNLLAAAKATANHFSCSDPSGKAARLVMLEPRLDLTATIPIHDLTGKGIDEEATARKTWEEKKVPILDGVRRVFGWSSVGTVKESAMSQDQNDYVVSGQGKI</sequence>
<feature type="compositionally biased region" description="Pro residues" evidence="1">
    <location>
        <begin position="7"/>
        <end position="21"/>
    </location>
</feature>